<evidence type="ECO:0000313" key="2">
    <source>
        <dbReference type="Proteomes" id="UP000001542"/>
    </source>
</evidence>
<dbReference type="SMR" id="A2FPL2"/>
<dbReference type="VEuPathDB" id="TrichDB:TVAG_302760"/>
<evidence type="ECO:0000313" key="1">
    <source>
        <dbReference type="EMBL" id="EAX93136.1"/>
    </source>
</evidence>
<name>A2FPL2_TRIV3</name>
<accession>A2FPL2</accession>
<reference evidence="1" key="2">
    <citation type="journal article" date="2007" name="Science">
        <title>Draft genome sequence of the sexually transmitted pathogen Trichomonas vaginalis.</title>
        <authorList>
            <person name="Carlton J.M."/>
            <person name="Hirt R.P."/>
            <person name="Silva J.C."/>
            <person name="Delcher A.L."/>
            <person name="Schatz M."/>
            <person name="Zhao Q."/>
            <person name="Wortman J.R."/>
            <person name="Bidwell S.L."/>
            <person name="Alsmark U.C.M."/>
            <person name="Besteiro S."/>
            <person name="Sicheritz-Ponten T."/>
            <person name="Noel C.J."/>
            <person name="Dacks J.B."/>
            <person name="Foster P.G."/>
            <person name="Simillion C."/>
            <person name="Van de Peer Y."/>
            <person name="Miranda-Saavedra D."/>
            <person name="Barton G.J."/>
            <person name="Westrop G.D."/>
            <person name="Mueller S."/>
            <person name="Dessi D."/>
            <person name="Fiori P.L."/>
            <person name="Ren Q."/>
            <person name="Paulsen I."/>
            <person name="Zhang H."/>
            <person name="Bastida-Corcuera F.D."/>
            <person name="Simoes-Barbosa A."/>
            <person name="Brown M.T."/>
            <person name="Hayes R.D."/>
            <person name="Mukherjee M."/>
            <person name="Okumura C.Y."/>
            <person name="Schneider R."/>
            <person name="Smith A.J."/>
            <person name="Vanacova S."/>
            <person name="Villalvazo M."/>
            <person name="Haas B.J."/>
            <person name="Pertea M."/>
            <person name="Feldblyum T.V."/>
            <person name="Utterback T.R."/>
            <person name="Shu C.L."/>
            <person name="Osoegawa K."/>
            <person name="de Jong P.J."/>
            <person name="Hrdy I."/>
            <person name="Horvathova L."/>
            <person name="Zubacova Z."/>
            <person name="Dolezal P."/>
            <person name="Malik S.B."/>
            <person name="Logsdon J.M. Jr."/>
            <person name="Henze K."/>
            <person name="Gupta A."/>
            <person name="Wang C.C."/>
            <person name="Dunne R.L."/>
            <person name="Upcroft J.A."/>
            <person name="Upcroft P."/>
            <person name="White O."/>
            <person name="Salzberg S.L."/>
            <person name="Tang P."/>
            <person name="Chiu C.-H."/>
            <person name="Lee Y.-S."/>
            <person name="Embley T.M."/>
            <person name="Coombs G.H."/>
            <person name="Mottram J.C."/>
            <person name="Tachezy J."/>
            <person name="Fraser-Liggett C.M."/>
            <person name="Johnson P.J."/>
        </authorList>
    </citation>
    <scope>NUCLEOTIDE SEQUENCE [LARGE SCALE GENOMIC DNA]</scope>
    <source>
        <strain evidence="1">G3</strain>
    </source>
</reference>
<dbReference type="Proteomes" id="UP000001542">
    <property type="component" value="Unassembled WGS sequence"/>
</dbReference>
<reference evidence="1" key="1">
    <citation type="submission" date="2006-10" db="EMBL/GenBank/DDBJ databases">
        <authorList>
            <person name="Amadeo P."/>
            <person name="Zhao Q."/>
            <person name="Wortman J."/>
            <person name="Fraser-Liggett C."/>
            <person name="Carlton J."/>
        </authorList>
    </citation>
    <scope>NUCLEOTIDE SEQUENCE</scope>
    <source>
        <strain evidence="1">G3</strain>
    </source>
</reference>
<sequence length="248" mass="28447">MSTQQILSFILSDLTISDIRILRDIANKRKDITESSFSYLQMYFDEVKNDDLLLTMIRNIDTEIIYSKQILDKLVEIYGHLNKDEKEIKEDKPQEVYQKENLKSDLSYIGNNKPLIADKICQIRTTLKNDKNLLNEVLLSISPNDVNISMGALAVLGFHNYDITTTGYGYVNNVLRSVKDMTISEFKICVPDFKVPPPEYTLPNFLRNNAILLLYKLDEVENLNEVLQVIRFANANNIGCPKVCLAQT</sequence>
<protein>
    <submittedName>
        <fullName evidence="1">Uncharacterized protein</fullName>
    </submittedName>
</protein>
<dbReference type="EMBL" id="DS113928">
    <property type="protein sequence ID" value="EAX93136.1"/>
    <property type="molecule type" value="Genomic_DNA"/>
</dbReference>
<dbReference type="InParanoid" id="A2FPL2"/>
<keyword evidence="2" id="KW-1185">Reference proteome</keyword>
<dbReference type="VEuPathDB" id="TrichDB:TVAGG3_0914630"/>
<proteinExistence type="predicted"/>
<dbReference type="AlphaFoldDB" id="A2FPL2"/>
<gene>
    <name evidence="1" type="ORF">TVAG_302760</name>
</gene>
<organism evidence="1 2">
    <name type="scientific">Trichomonas vaginalis (strain ATCC PRA-98 / G3)</name>
    <dbReference type="NCBI Taxonomy" id="412133"/>
    <lineage>
        <taxon>Eukaryota</taxon>
        <taxon>Metamonada</taxon>
        <taxon>Parabasalia</taxon>
        <taxon>Trichomonadida</taxon>
        <taxon>Trichomonadidae</taxon>
        <taxon>Trichomonas</taxon>
    </lineage>
</organism>